<comment type="caution">
    <text evidence="7">Lacks conserved residue(s) required for the propagation of feature annotation.</text>
</comment>
<dbReference type="InterPro" id="IPR050685">
    <property type="entry name" value="LDLR"/>
</dbReference>
<feature type="disulfide bond" evidence="7">
    <location>
        <begin position="969"/>
        <end position="978"/>
    </location>
</feature>
<dbReference type="PRINTS" id="PR00261">
    <property type="entry name" value="LDLRECEPTOR"/>
</dbReference>
<dbReference type="PROSITE" id="PS50068">
    <property type="entry name" value="LDLRA_2"/>
    <property type="match status" value="1"/>
</dbReference>
<dbReference type="PROSITE" id="PS01186">
    <property type="entry name" value="EGF_2"/>
    <property type="match status" value="1"/>
</dbReference>
<feature type="disulfide bond" evidence="8">
    <location>
        <begin position="692"/>
        <end position="707"/>
    </location>
</feature>
<dbReference type="InterPro" id="IPR036055">
    <property type="entry name" value="LDL_receptor-like_sf"/>
</dbReference>
<evidence type="ECO:0000256" key="8">
    <source>
        <dbReference type="PROSITE-ProRule" id="PRU00124"/>
    </source>
</evidence>
<dbReference type="Proteomes" id="UP000663891">
    <property type="component" value="Unassembled WGS sequence"/>
</dbReference>
<dbReference type="Gene3D" id="2.10.25.10">
    <property type="entry name" value="Laminin"/>
    <property type="match status" value="1"/>
</dbReference>
<feature type="transmembrane region" description="Helical" evidence="9">
    <location>
        <begin position="1465"/>
        <end position="1487"/>
    </location>
</feature>
<gene>
    <name evidence="13" type="ORF">VCS650_LOCUS27748</name>
</gene>
<feature type="domain" description="G-protein coupled receptors family 1 profile" evidence="12">
    <location>
        <begin position="1305"/>
        <end position="1564"/>
    </location>
</feature>
<evidence type="ECO:0000313" key="14">
    <source>
        <dbReference type="Proteomes" id="UP000663891"/>
    </source>
</evidence>
<feature type="domain" description="EGF-like" evidence="11">
    <location>
        <begin position="1017"/>
        <end position="1060"/>
    </location>
</feature>
<dbReference type="SMART" id="SM00192">
    <property type="entry name" value="LDLa"/>
    <property type="match status" value="5"/>
</dbReference>
<reference evidence="13" key="1">
    <citation type="submission" date="2021-02" db="EMBL/GenBank/DDBJ databases">
        <authorList>
            <person name="Nowell W R."/>
        </authorList>
    </citation>
    <scope>NUCLEOTIDE SEQUENCE</scope>
</reference>
<evidence type="ECO:0000256" key="7">
    <source>
        <dbReference type="PROSITE-ProRule" id="PRU00076"/>
    </source>
</evidence>
<keyword evidence="3" id="KW-0677">Repeat</keyword>
<organism evidence="13 14">
    <name type="scientific">Adineta steineri</name>
    <dbReference type="NCBI Taxonomy" id="433720"/>
    <lineage>
        <taxon>Eukaryota</taxon>
        <taxon>Metazoa</taxon>
        <taxon>Spiralia</taxon>
        <taxon>Gnathifera</taxon>
        <taxon>Rotifera</taxon>
        <taxon>Eurotatoria</taxon>
        <taxon>Bdelloidea</taxon>
        <taxon>Adinetida</taxon>
        <taxon>Adinetidae</taxon>
        <taxon>Adineta</taxon>
    </lineage>
</organism>
<dbReference type="GO" id="GO:0005886">
    <property type="term" value="C:plasma membrane"/>
    <property type="evidence" value="ECO:0007669"/>
    <property type="project" value="TreeGrafter"/>
</dbReference>
<dbReference type="InterPro" id="IPR002172">
    <property type="entry name" value="LDrepeatLR_classA_rpt"/>
</dbReference>
<dbReference type="SUPFAM" id="SSF81321">
    <property type="entry name" value="Family A G protein-coupled receptor-like"/>
    <property type="match status" value="1"/>
</dbReference>
<keyword evidence="5 9" id="KW-0472">Membrane</keyword>
<accession>A0A814Z9V4</accession>
<keyword evidence="10" id="KW-0732">Signal</keyword>
<evidence type="ECO:0000256" key="3">
    <source>
        <dbReference type="ARBA" id="ARBA00022737"/>
    </source>
</evidence>
<feature type="transmembrane region" description="Helical" evidence="9">
    <location>
        <begin position="1544"/>
        <end position="1566"/>
    </location>
</feature>
<evidence type="ECO:0000256" key="9">
    <source>
        <dbReference type="SAM" id="Phobius"/>
    </source>
</evidence>
<evidence type="ECO:0000313" key="13">
    <source>
        <dbReference type="EMBL" id="CAF1240171.1"/>
    </source>
</evidence>
<dbReference type="PROSITE" id="PS50262">
    <property type="entry name" value="G_PROTEIN_RECEP_F1_2"/>
    <property type="match status" value="1"/>
</dbReference>
<proteinExistence type="predicted"/>
<dbReference type="GO" id="GO:0016192">
    <property type="term" value="P:vesicle-mediated transport"/>
    <property type="evidence" value="ECO:0007669"/>
    <property type="project" value="UniProtKB-ARBA"/>
</dbReference>
<keyword evidence="4 9" id="KW-1133">Transmembrane helix</keyword>
<dbReference type="InterPro" id="IPR017452">
    <property type="entry name" value="GPCR_Rhodpsn_7TM"/>
</dbReference>
<dbReference type="EMBL" id="CAJNON010000395">
    <property type="protein sequence ID" value="CAF1240171.1"/>
    <property type="molecule type" value="Genomic_DNA"/>
</dbReference>
<dbReference type="PROSITE" id="PS00022">
    <property type="entry name" value="EGF_1"/>
    <property type="match status" value="3"/>
</dbReference>
<dbReference type="OrthoDB" id="10007797at2759"/>
<evidence type="ECO:0000256" key="10">
    <source>
        <dbReference type="SAM" id="SignalP"/>
    </source>
</evidence>
<evidence type="ECO:0000256" key="1">
    <source>
        <dbReference type="ARBA" id="ARBA00004167"/>
    </source>
</evidence>
<keyword evidence="2 9" id="KW-0812">Transmembrane</keyword>
<dbReference type="PROSITE" id="PS50026">
    <property type="entry name" value="EGF_3"/>
    <property type="match status" value="2"/>
</dbReference>
<feature type="disulfide bond" evidence="7">
    <location>
        <begin position="944"/>
        <end position="954"/>
    </location>
</feature>
<feature type="chain" id="PRO_5033052855" evidence="10">
    <location>
        <begin position="19"/>
        <end position="1589"/>
    </location>
</feature>
<name>A0A814Z9V4_9BILA</name>
<evidence type="ECO:0000256" key="4">
    <source>
        <dbReference type="ARBA" id="ARBA00022989"/>
    </source>
</evidence>
<protein>
    <submittedName>
        <fullName evidence="13">Uncharacterized protein</fullName>
    </submittedName>
</protein>
<evidence type="ECO:0000259" key="12">
    <source>
        <dbReference type="PROSITE" id="PS50262"/>
    </source>
</evidence>
<dbReference type="InterPro" id="IPR000742">
    <property type="entry name" value="EGF"/>
</dbReference>
<feature type="signal peptide" evidence="10">
    <location>
        <begin position="1"/>
        <end position="18"/>
    </location>
</feature>
<dbReference type="Gene3D" id="1.20.1070.10">
    <property type="entry name" value="Rhodopsin 7-helix transmembrane proteins"/>
    <property type="match status" value="1"/>
</dbReference>
<feature type="transmembrane region" description="Helical" evidence="9">
    <location>
        <begin position="1410"/>
        <end position="1428"/>
    </location>
</feature>
<dbReference type="SUPFAM" id="SSF57196">
    <property type="entry name" value="EGF/Laminin"/>
    <property type="match status" value="1"/>
</dbReference>
<feature type="disulfide bond" evidence="7">
    <location>
        <begin position="1050"/>
        <end position="1059"/>
    </location>
</feature>
<feature type="transmembrane region" description="Helical" evidence="9">
    <location>
        <begin position="1294"/>
        <end position="1314"/>
    </location>
</feature>
<sequence length="1589" mass="185769">MLFEKILIVFFLLHCVDLQPQINFYQTNWINEDHDFEHDCLNIVSYTRDQSNDRQMMSYCMTEWPSKFPIQDNNFDKKLTFFELSQQHITGEQLYLWSAPIDLIEQYQYYLNRQSYFDSTSSLANQVFYNCTLPYFGSKCQYMFNNYNYNYSSLNEIIFNYYEYNRYQPSLFTCYIHLECNRGPSPSCLDWTEICDGKFDCLDSRIDEEHCWQLETHQCNDDEFQCSYGQCVPKTFFQDASMIPDCLDQSDKTTRSIRNPSTLFVMDIKEPTFMYEDISCARTNRFVYPLRLLTSSCVVSREDLLSHAMLSIKPNLITDECWAAFKCIILMPVPSNQICEKLCGIEVCDRIIDKMCPDMIYISTYPFFHDRFYVVYNKSRLESIFGPPKPAYVCYDNEFLDVPNDNKRLFIFNNKTCRRYDDSITGNVGFFEPKWIQLSINPILKWLHKSTTLTYNNSVFCDRSIMYQCINSSKCIMKARLFDNIADCYFHDDEDPSTFNNTDLQQLQNIFRCKTVEEYFPTYFVNDTDCDCRSPGDSYCADENSHEYYFRKTISFQTICDNNKNPHLYPQIFGDSETDETNCDQWPLMHIYNRCDGFWHIPNGSDELNCDLSLSLLNCSENEHVCVSSKTDELICLSIEHVNDNIIDCIGAADEPKICRENGVEADYPNIFACNNTQPNQILNCTRGDYLCNGHDDCSNKEDERICKGNDLLGSSVAKGICANDYELYGSDSAKALCRLFVNNGQRSAIYFTLDQSQNALGHYSENTNFPVLEADQYIPTNVYNYQQRCHRGLDVQIFLDKQKNLTKNVCLCPPSYYGDICQYQNQRISLTLQFSDTTNSTQILYNIIITLIDNSNERIIHSSQQFNYYFKKHCQKKFHFYLLYSTRPKDSTKDYSIHIDFYDKLTLDYHGSIIKSVNYSFLPVQRLAFQLQFPYNYENIFNCLDKQCINGKCIKYFHEPNNKTFCQCHEGWSGQYCTIKHTCLCSSQSLCIGKLANNQSLCVCPLNKMGPQCLIDNQLCQSNQICYYRGRCILIDEYETPENKFLCICSKEFYGDRCELSRTRLIISVDKTFHLSSSIFIHFIEIKTKDFPIRTTTFKSIRLQQDSLIIYWSLPFHIAFIELLNKSYYLITTQKIYKPSAIIHTSLNLFNRCLDIKELFNETFFNYTLLYRIKFYHVPCQMNALLSCFYDEQRFCLCQQINQQRVANCFDFDPYTELNCSSQYHCENGGKCFQEDSKCPKYFHCQCSVCYYGTRCQLNTDGFSLSLDAILGYHIYPNVNIFNQPSAVLTSSILSTIILIIGIINSILSLITFKNKKTHDSACGVYLLCTSIISLLLIIIFTFKFWILIMTQIGSIKNESFLNIQCHSLDFLLKFCLTMDQWLTTFVSVERAYITIKGVGFNNNKRKSLTKWIILGLILITIVTNVHDPIYRRLHKEEDDEDIRIWCIVKYPRVIDIVNSVMNVFHFIAPFIINLASAIIIIIINARQRAKLKTKQKYIKILQEQIQQHKSLLIGPFVLIIFSISRVIISFASGCMKSMTDSWLFLFGYFISLIPPLLTFVLFVLPSTTYKQAFKKAISGYRNIFRRH</sequence>
<dbReference type="CDD" id="cd00112">
    <property type="entry name" value="LDLa"/>
    <property type="match status" value="1"/>
</dbReference>
<feature type="transmembrane region" description="Helical" evidence="9">
    <location>
        <begin position="1326"/>
        <end position="1352"/>
    </location>
</feature>
<dbReference type="SMART" id="SM00181">
    <property type="entry name" value="EGF"/>
    <property type="match status" value="3"/>
</dbReference>
<evidence type="ECO:0000259" key="11">
    <source>
        <dbReference type="PROSITE" id="PS50026"/>
    </source>
</evidence>
<comment type="caution">
    <text evidence="13">The sequence shown here is derived from an EMBL/GenBank/DDBJ whole genome shotgun (WGS) entry which is preliminary data.</text>
</comment>
<comment type="subcellular location">
    <subcellularLocation>
        <location evidence="1">Membrane</location>
        <topology evidence="1">Single-pass membrane protein</topology>
    </subcellularLocation>
</comment>
<keyword evidence="7" id="KW-0245">EGF-like domain</keyword>
<feature type="transmembrane region" description="Helical" evidence="9">
    <location>
        <begin position="1513"/>
        <end position="1532"/>
    </location>
</feature>
<keyword evidence="6 7" id="KW-1015">Disulfide bond</keyword>
<evidence type="ECO:0000256" key="2">
    <source>
        <dbReference type="ARBA" id="ARBA00022692"/>
    </source>
</evidence>
<evidence type="ECO:0000256" key="5">
    <source>
        <dbReference type="ARBA" id="ARBA00023136"/>
    </source>
</evidence>
<evidence type="ECO:0000256" key="6">
    <source>
        <dbReference type="ARBA" id="ARBA00023157"/>
    </source>
</evidence>
<feature type="domain" description="EGF-like" evidence="11">
    <location>
        <begin position="940"/>
        <end position="979"/>
    </location>
</feature>
<dbReference type="Gene3D" id="4.10.400.10">
    <property type="entry name" value="Low-density Lipoprotein Receptor"/>
    <property type="match status" value="1"/>
</dbReference>
<dbReference type="PANTHER" id="PTHR24270">
    <property type="entry name" value="LOW-DENSITY LIPOPROTEIN RECEPTOR-RELATED"/>
    <property type="match status" value="1"/>
</dbReference>